<dbReference type="SUPFAM" id="SSF49899">
    <property type="entry name" value="Concanavalin A-like lectins/glucanases"/>
    <property type="match status" value="1"/>
</dbReference>
<dbReference type="PANTHER" id="PTHR35889">
    <property type="entry name" value="CYCLOINULO-OLIGOSACCHARIDE FRUCTANOTRANSFERASE-RELATED"/>
    <property type="match status" value="1"/>
</dbReference>
<gene>
    <name evidence="4" type="ORF">SAMN03080602_02977</name>
</gene>
<dbReference type="Pfam" id="PF13385">
    <property type="entry name" value="Laminin_G_3"/>
    <property type="match status" value="1"/>
</dbReference>
<dbReference type="Gene3D" id="2.60.120.200">
    <property type="match status" value="1"/>
</dbReference>
<accession>A0A1X7KKL7</accession>
<dbReference type="GO" id="GO:0009055">
    <property type="term" value="F:electron transfer activity"/>
    <property type="evidence" value="ECO:0007669"/>
    <property type="project" value="InterPro"/>
</dbReference>
<dbReference type="InterPro" id="IPR036909">
    <property type="entry name" value="Cyt_c-like_dom_sf"/>
</dbReference>
<keyword evidence="5" id="KW-1185">Reference proteome</keyword>
<dbReference type="GO" id="GO:0020037">
    <property type="term" value="F:heme binding"/>
    <property type="evidence" value="ECO:0007669"/>
    <property type="project" value="InterPro"/>
</dbReference>
<dbReference type="Pfam" id="PF07635">
    <property type="entry name" value="PSCyt1"/>
    <property type="match status" value="1"/>
</dbReference>
<proteinExistence type="predicted"/>
<dbReference type="EMBL" id="FXAO01000006">
    <property type="protein sequence ID" value="SMG41218.1"/>
    <property type="molecule type" value="Genomic_DNA"/>
</dbReference>
<evidence type="ECO:0000259" key="1">
    <source>
        <dbReference type="Pfam" id="PF07583"/>
    </source>
</evidence>
<name>A0A1X7KKL7_9FLAO</name>
<reference evidence="5" key="1">
    <citation type="submission" date="2017-04" db="EMBL/GenBank/DDBJ databases">
        <authorList>
            <person name="Varghese N."/>
            <person name="Submissions S."/>
        </authorList>
    </citation>
    <scope>NUCLEOTIDE SEQUENCE [LARGE SCALE GENOMIC DNA]</scope>
    <source>
        <strain evidence="5">DSM 19835</strain>
    </source>
</reference>
<feature type="domain" description="DUF1553" evidence="2">
    <location>
        <begin position="745"/>
        <end position="1004"/>
    </location>
</feature>
<dbReference type="InterPro" id="IPR011429">
    <property type="entry name" value="Cyt_c_Planctomycete-type"/>
</dbReference>
<dbReference type="Pfam" id="PF07587">
    <property type="entry name" value="PSD1"/>
    <property type="match status" value="1"/>
</dbReference>
<dbReference type="InterPro" id="IPR022655">
    <property type="entry name" value="DUF1553"/>
</dbReference>
<dbReference type="AlphaFoldDB" id="A0A1X7KKL7"/>
<protein>
    <submittedName>
        <fullName evidence="4">Planctomycete cytochrome C</fullName>
    </submittedName>
</protein>
<sequence length="1059" mass="120902">MRIDKNFAYLILVLVSLTACNNYKTEELILADNTIPDKIDYNIHVRPILSDKCFACHGPDKAKQKAGLRLDLRDAAIGELPKSPGKYAIVPGKPAKSQLFNRIITTDLSIIMPPMESHLDLSSKDKAILTRWIEQGAEYQEHWAFQSPKKYSPPKLENKEMAVNEIDHFVLKKLMENGLQFNKIADKEVLLRRLSFDLTGLPPLMEDLNQFISGQKTYEEMVDNYLQSNAYGEKMAVDWLDLARYADTHGYQSDGPRRMWPWRDWVINAYNNNMPYDQFIKWQMAGDKFPNPSQDQMIATGFNRNHLINVEGGIIAEEYRVEYVLDRTNTLGTALLGLSFECARCHDHKYDPISQKEYYETSYFFNSVDEMGQGQRDDGEVQPPSMLLTDKDIDNILLFMDMQTKEAEKKLDSVLDNSTEEYKQWANTVNLKNLVQGPVPNEIESFTFEDSKNFKSVEGIKGKAVEFDGEGGLYYPGKIDFDRYDPYSFSFWIKPPEPNGTYNFFAKSTGEYGGFRGIEMQLVDNQLEMTLAHRYPNNSIGVRTNAPLKTSEWTHVGITYDGSSKASGAQIFFNGKKQESLVLRDNLHKTIIPHTWDSKTKTYGYVFGHQDNAQGFPGGALDEFKIFDFQLSQIEIGLLAGDEDLTAQISSLSPKEREVDKKLREFYFLRKNNKTHNLRKELLEVRKAQNDTLTKIPEVMVMKDIKDSIRKTYILDRGSYDAHGEEVGPGIPKVLLAPGAAPPKTRMELAEWLVDSSNPMTSRVTVNRFWQNLFGKGIVETSNDFGSQGSLPTHPKLLDWLAIEFIESGWNVKSLIKKMVMSQTYRQSSNISKELYDKDPKNELLARGPRHRLSAEMIRDNILAASGLLVKKVGGPSVKPYQPEGLWQEKATFVGENKYVQGEGDDLYRRSIYTYWRRTIPPPFMITFDTPERNLCSVKRQSTTTPLQPLVMLNGPEYIEAAKVLVEQTMASGGEKVENQISEIFRLLTSRSPTDEEVTTLKKLYLDEKTRFENEPQHIADLLDIGAYKLDLSNKNAQVAAMTVMTNIIMNFDPVYTKY</sequence>
<dbReference type="PROSITE" id="PS51257">
    <property type="entry name" value="PROKAR_LIPOPROTEIN"/>
    <property type="match status" value="1"/>
</dbReference>
<evidence type="ECO:0000259" key="2">
    <source>
        <dbReference type="Pfam" id="PF07587"/>
    </source>
</evidence>
<dbReference type="GO" id="GO:0004553">
    <property type="term" value="F:hydrolase activity, hydrolyzing O-glycosyl compounds"/>
    <property type="evidence" value="ECO:0007669"/>
    <property type="project" value="UniProtKB-ARBA"/>
</dbReference>
<dbReference type="STRING" id="188872.SAMN03080602_02977"/>
<evidence type="ECO:0000313" key="4">
    <source>
        <dbReference type="EMBL" id="SMG41218.1"/>
    </source>
</evidence>
<dbReference type="Pfam" id="PF07583">
    <property type="entry name" value="PSCyt2"/>
    <property type="match status" value="1"/>
</dbReference>
<dbReference type="SUPFAM" id="SSF46626">
    <property type="entry name" value="Cytochrome c"/>
    <property type="match status" value="1"/>
</dbReference>
<feature type="domain" description="DUF1549" evidence="1">
    <location>
        <begin position="165"/>
        <end position="369"/>
    </location>
</feature>
<dbReference type="InterPro" id="IPR011444">
    <property type="entry name" value="DUF1549"/>
</dbReference>
<organism evidence="4 5">
    <name type="scientific">Arenibacter troitsensis</name>
    <dbReference type="NCBI Taxonomy" id="188872"/>
    <lineage>
        <taxon>Bacteria</taxon>
        <taxon>Pseudomonadati</taxon>
        <taxon>Bacteroidota</taxon>
        <taxon>Flavobacteriia</taxon>
        <taxon>Flavobacteriales</taxon>
        <taxon>Flavobacteriaceae</taxon>
        <taxon>Arenibacter</taxon>
    </lineage>
</organism>
<dbReference type="InterPro" id="IPR013320">
    <property type="entry name" value="ConA-like_dom_sf"/>
</dbReference>
<evidence type="ECO:0000313" key="5">
    <source>
        <dbReference type="Proteomes" id="UP000193420"/>
    </source>
</evidence>
<dbReference type="PANTHER" id="PTHR35889:SF3">
    <property type="entry name" value="F-BOX DOMAIN-CONTAINING PROTEIN"/>
    <property type="match status" value="1"/>
</dbReference>
<dbReference type="GO" id="GO:0005975">
    <property type="term" value="P:carbohydrate metabolic process"/>
    <property type="evidence" value="ECO:0007669"/>
    <property type="project" value="UniProtKB-ARBA"/>
</dbReference>
<feature type="domain" description="Cytochrome C Planctomycete-type" evidence="3">
    <location>
        <begin position="53"/>
        <end position="115"/>
    </location>
</feature>
<evidence type="ECO:0000259" key="3">
    <source>
        <dbReference type="Pfam" id="PF07635"/>
    </source>
</evidence>
<dbReference type="Proteomes" id="UP000193420">
    <property type="component" value="Unassembled WGS sequence"/>
</dbReference>